<gene>
    <name evidence="1" type="ORF">CYMTET_37473</name>
</gene>
<evidence type="ECO:0000313" key="1">
    <source>
        <dbReference type="EMBL" id="KAK3253268.1"/>
    </source>
</evidence>
<dbReference type="EMBL" id="LGRX02024904">
    <property type="protein sequence ID" value="KAK3253268.1"/>
    <property type="molecule type" value="Genomic_DNA"/>
</dbReference>
<keyword evidence="2" id="KW-1185">Reference proteome</keyword>
<proteinExistence type="predicted"/>
<name>A0AAE0F671_9CHLO</name>
<dbReference type="AlphaFoldDB" id="A0AAE0F671"/>
<comment type="caution">
    <text evidence="1">The sequence shown here is derived from an EMBL/GenBank/DDBJ whole genome shotgun (WGS) entry which is preliminary data.</text>
</comment>
<sequence>MFNDALHLEMTRIKEAHPIKQPEELKAFKVALSDAGITCTGDLGKKQVYDKMVFALAKFMMGDFQEDAAAAENA</sequence>
<evidence type="ECO:0000313" key="2">
    <source>
        <dbReference type="Proteomes" id="UP001190700"/>
    </source>
</evidence>
<organism evidence="1 2">
    <name type="scientific">Cymbomonas tetramitiformis</name>
    <dbReference type="NCBI Taxonomy" id="36881"/>
    <lineage>
        <taxon>Eukaryota</taxon>
        <taxon>Viridiplantae</taxon>
        <taxon>Chlorophyta</taxon>
        <taxon>Pyramimonadophyceae</taxon>
        <taxon>Pyramimonadales</taxon>
        <taxon>Pyramimonadaceae</taxon>
        <taxon>Cymbomonas</taxon>
    </lineage>
</organism>
<reference evidence="1 2" key="1">
    <citation type="journal article" date="2015" name="Genome Biol. Evol.">
        <title>Comparative Genomics of a Bacterivorous Green Alga Reveals Evolutionary Causalities and Consequences of Phago-Mixotrophic Mode of Nutrition.</title>
        <authorList>
            <person name="Burns J.A."/>
            <person name="Paasch A."/>
            <person name="Narechania A."/>
            <person name="Kim E."/>
        </authorList>
    </citation>
    <scope>NUCLEOTIDE SEQUENCE [LARGE SCALE GENOMIC DNA]</scope>
    <source>
        <strain evidence="1 2">PLY_AMNH</strain>
    </source>
</reference>
<dbReference type="Proteomes" id="UP001190700">
    <property type="component" value="Unassembled WGS sequence"/>
</dbReference>
<accession>A0AAE0F671</accession>
<protein>
    <submittedName>
        <fullName evidence="1">Uncharacterized protein</fullName>
    </submittedName>
</protein>